<evidence type="ECO:0000313" key="2">
    <source>
        <dbReference type="Proteomes" id="UP000269374"/>
    </source>
</evidence>
<gene>
    <name evidence="1" type="ORF">D7I46_12655</name>
</gene>
<dbReference type="KEGG" id="lact:D7I46_12655"/>
<dbReference type="EMBL" id="CP032627">
    <property type="protein sequence ID" value="AYG01830.1"/>
    <property type="molecule type" value="Genomic_DNA"/>
</dbReference>
<keyword evidence="2" id="KW-1185">Reference proteome</keyword>
<sequence>MQAKFKGKLVDVWKISHRPVYENWVKQAFEKSILSWNERNQNVLNFESGDLALVGDFLVREQSGEFQVVSKERVSQKLDILEFNM</sequence>
<dbReference type="Proteomes" id="UP000269374">
    <property type="component" value="Chromosome"/>
</dbReference>
<organism evidence="1 2">
    <name type="scientific">Lactococcus allomyrinae</name>
    <dbReference type="NCBI Taxonomy" id="2419773"/>
    <lineage>
        <taxon>Bacteria</taxon>
        <taxon>Bacillati</taxon>
        <taxon>Bacillota</taxon>
        <taxon>Bacilli</taxon>
        <taxon>Lactobacillales</taxon>
        <taxon>Streptococcaceae</taxon>
        <taxon>Lactococcus</taxon>
    </lineage>
</organism>
<reference evidence="1 2" key="1">
    <citation type="submission" date="2018-09" db="EMBL/GenBank/DDBJ databases">
        <title>Genome sequencing of strain 1JSPR-7.</title>
        <authorList>
            <person name="Heo J."/>
            <person name="Kim S.-J."/>
            <person name="Kwon S.-W."/>
        </authorList>
    </citation>
    <scope>NUCLEOTIDE SEQUENCE [LARGE SCALE GENOMIC DNA]</scope>
    <source>
        <strain evidence="1 2">1JSPR-7</strain>
    </source>
</reference>
<dbReference type="AlphaFoldDB" id="A0A387BLI2"/>
<evidence type="ECO:0000313" key="1">
    <source>
        <dbReference type="EMBL" id="AYG01830.1"/>
    </source>
</evidence>
<name>A0A387BLI2_9LACT</name>
<proteinExistence type="predicted"/>
<dbReference type="OrthoDB" id="2146302at2"/>
<protein>
    <submittedName>
        <fullName evidence="1">Uncharacterized protein</fullName>
    </submittedName>
</protein>
<accession>A0A387BLI2</accession>
<dbReference type="RefSeq" id="WP_120773199.1">
    <property type="nucleotide sequence ID" value="NZ_CP032627.1"/>
</dbReference>